<sequence>GDIPSTSPSSLITTPPVFTQSDESSKKIPPRSPKPTQSFLETTDTLPHKPQPAFQHSLHIPSVEAAAAAPKE</sequence>
<evidence type="ECO:0000256" key="1">
    <source>
        <dbReference type="SAM" id="MobiDB-lite"/>
    </source>
</evidence>
<gene>
    <name evidence="2" type="primary">ORF217938</name>
</gene>
<feature type="non-terminal residue" evidence="2">
    <location>
        <position position="72"/>
    </location>
</feature>
<reference evidence="2" key="1">
    <citation type="submission" date="2014-12" db="EMBL/GenBank/DDBJ databases">
        <title>Insight into the proteome of Arion vulgaris.</title>
        <authorList>
            <person name="Aradska J."/>
            <person name="Bulat T."/>
            <person name="Smidak R."/>
            <person name="Sarate P."/>
            <person name="Gangsoo J."/>
            <person name="Sialana F."/>
            <person name="Bilban M."/>
            <person name="Lubec G."/>
        </authorList>
    </citation>
    <scope>NUCLEOTIDE SEQUENCE</scope>
    <source>
        <tissue evidence="2">Skin</tissue>
    </source>
</reference>
<evidence type="ECO:0000313" key="2">
    <source>
        <dbReference type="EMBL" id="CEK98150.1"/>
    </source>
</evidence>
<organism evidence="2">
    <name type="scientific">Arion vulgaris</name>
    <dbReference type="NCBI Taxonomy" id="1028688"/>
    <lineage>
        <taxon>Eukaryota</taxon>
        <taxon>Metazoa</taxon>
        <taxon>Spiralia</taxon>
        <taxon>Lophotrochozoa</taxon>
        <taxon>Mollusca</taxon>
        <taxon>Gastropoda</taxon>
        <taxon>Heterobranchia</taxon>
        <taxon>Euthyneura</taxon>
        <taxon>Panpulmonata</taxon>
        <taxon>Eupulmonata</taxon>
        <taxon>Stylommatophora</taxon>
        <taxon>Helicina</taxon>
        <taxon>Arionoidea</taxon>
        <taxon>Arionidae</taxon>
        <taxon>Arion</taxon>
    </lineage>
</organism>
<dbReference type="EMBL" id="HACG01051279">
    <property type="protein sequence ID" value="CEK98150.1"/>
    <property type="molecule type" value="Transcribed_RNA"/>
</dbReference>
<feature type="compositionally biased region" description="Low complexity" evidence="1">
    <location>
        <begin position="1"/>
        <end position="16"/>
    </location>
</feature>
<proteinExistence type="predicted"/>
<feature type="region of interest" description="Disordered" evidence="1">
    <location>
        <begin position="1"/>
        <end position="72"/>
    </location>
</feature>
<protein>
    <submittedName>
        <fullName evidence="2">Uncharacterized protein</fullName>
    </submittedName>
</protein>
<feature type="non-terminal residue" evidence="2">
    <location>
        <position position="1"/>
    </location>
</feature>
<name>A0A0B7C137_9EUPU</name>
<feature type="compositionally biased region" description="Polar residues" evidence="1">
    <location>
        <begin position="36"/>
        <end position="45"/>
    </location>
</feature>
<accession>A0A0B7C137</accession>
<dbReference type="AlphaFoldDB" id="A0A0B7C137"/>